<dbReference type="Proteomes" id="UP001168216">
    <property type="component" value="Unassembled WGS sequence"/>
</dbReference>
<proteinExistence type="predicted"/>
<evidence type="ECO:0000313" key="2">
    <source>
        <dbReference type="Proteomes" id="UP001168216"/>
    </source>
</evidence>
<name>A0AAW7I6D1_9GAMM</name>
<gene>
    <name evidence="1" type="ORF">OB959_18385</name>
</gene>
<evidence type="ECO:0008006" key="3">
    <source>
        <dbReference type="Google" id="ProtNLM"/>
    </source>
</evidence>
<organism evidence="1 2">
    <name type="scientific">Aeromonas bestiarum</name>
    <dbReference type="NCBI Taxonomy" id="105751"/>
    <lineage>
        <taxon>Bacteria</taxon>
        <taxon>Pseudomonadati</taxon>
        <taxon>Pseudomonadota</taxon>
        <taxon>Gammaproteobacteria</taxon>
        <taxon>Aeromonadales</taxon>
        <taxon>Aeromonadaceae</taxon>
        <taxon>Aeromonas</taxon>
    </lineage>
</organism>
<accession>A0AAW7I6D1</accession>
<dbReference type="RefSeq" id="WP_290022728.1">
    <property type="nucleotide sequence ID" value="NZ_JAOPLV010000010.1"/>
</dbReference>
<dbReference type="AlphaFoldDB" id="A0AAW7I6D1"/>
<evidence type="ECO:0000313" key="1">
    <source>
        <dbReference type="EMBL" id="MDM5141741.1"/>
    </source>
</evidence>
<protein>
    <recommendedName>
        <fullName evidence="3">Phage tail tape measure protein domain-containing protein</fullName>
    </recommendedName>
</protein>
<dbReference type="EMBL" id="JAOPLV010000010">
    <property type="protein sequence ID" value="MDM5141741.1"/>
    <property type="molecule type" value="Genomic_DNA"/>
</dbReference>
<reference evidence="1" key="1">
    <citation type="submission" date="2023-08" db="EMBL/GenBank/DDBJ databases">
        <title>WGS of Aeromonas isolates.</title>
        <authorList>
            <person name="Lee H."/>
        </authorList>
    </citation>
    <scope>NUCLEOTIDE SEQUENCE</scope>
    <source>
        <strain evidence="1">SL22</strain>
    </source>
</reference>
<sequence>MSKQLVTDIVINLAGNLANKARQYGQSMTQFAANNQRAMNMLKMSASAAGRGIDALGNRYVALGAAVVGGSAVRGFSQLDRRISRIAIAAEISREKSAELYDEIQRVSNLKGIRIDPAEATSAIEEILTKTGDLEYAIANLPNIAAVIQATGAGGTEVGGIFTEFKKLAIDSSEAAMRAIDTLNLQGKQGAFTLGNMAKEGPKIFAAYAATGRQGASAVTELGAALQVIRQGVGSDAEAVTAFESVIRDLTRPDTVKKLKQLGGIQVFEPEQLKEGKEVMRSLPVLIEEIVKKSKGLSSNLAGLNLTDEAKRALKPVIAEFVQTDDVKAFDEFLTLSGDGTTTLNDAAVAANDFAASLQLVSNSWNQFANQQLAGPVAELANAINSLEPDAVQNWLETGKNIALVVGGLVAVKKGVDAVRWTKGVWDAAKPSKGGAGGMGGAMADLGATPVYVVNMPGGGMGGSADLPGGEPGKSGGKGGKFKRFAKAAPALAGGVAFTLLYAASESEEAKRLKAESDKAQQARATLPTAPMLSNQDAYAMLAQTTKEKPVRDNGYAQMAKAMLAPVLEPSMPAPGIDGRSVFASSLNSADIAGGMANILADFGSLLAPTPLKQQQFEGSLDIKVSDDRITVRTRDTAPGLQVRVDNGPSLMP</sequence>
<comment type="caution">
    <text evidence="1">The sequence shown here is derived from an EMBL/GenBank/DDBJ whole genome shotgun (WGS) entry which is preliminary data.</text>
</comment>